<feature type="domain" description="Peptidase M28" evidence="1">
    <location>
        <begin position="81"/>
        <end position="159"/>
    </location>
</feature>
<evidence type="ECO:0000313" key="2">
    <source>
        <dbReference type="EMBL" id="MBB5328112.1"/>
    </source>
</evidence>
<dbReference type="Proteomes" id="UP000535182">
    <property type="component" value="Unassembled WGS sequence"/>
</dbReference>
<organism evidence="2 3">
    <name type="scientific">Tunturiibacter gelidiferens</name>
    <dbReference type="NCBI Taxonomy" id="3069689"/>
    <lineage>
        <taxon>Bacteria</taxon>
        <taxon>Pseudomonadati</taxon>
        <taxon>Acidobacteriota</taxon>
        <taxon>Terriglobia</taxon>
        <taxon>Terriglobales</taxon>
        <taxon>Acidobacteriaceae</taxon>
        <taxon>Tunturiibacter</taxon>
    </lineage>
</organism>
<comment type="caution">
    <text evidence="2">The sequence shown here is derived from an EMBL/GenBank/DDBJ whole genome shotgun (WGS) entry which is preliminary data.</text>
</comment>
<accession>A0A9X0QCX9</accession>
<dbReference type="RefSeq" id="WP_183975302.1">
    <property type="nucleotide sequence ID" value="NZ_JACHEB010000003.1"/>
</dbReference>
<dbReference type="GO" id="GO:0006508">
    <property type="term" value="P:proteolysis"/>
    <property type="evidence" value="ECO:0007669"/>
    <property type="project" value="InterPro"/>
</dbReference>
<dbReference type="InterPro" id="IPR007484">
    <property type="entry name" value="Peptidase_M28"/>
</dbReference>
<dbReference type="Gene3D" id="3.40.630.10">
    <property type="entry name" value="Zn peptidases"/>
    <property type="match status" value="1"/>
</dbReference>
<name>A0A9X0QCX9_9BACT</name>
<evidence type="ECO:0000313" key="3">
    <source>
        <dbReference type="Proteomes" id="UP000535182"/>
    </source>
</evidence>
<dbReference type="Pfam" id="PF04389">
    <property type="entry name" value="Peptidase_M28"/>
    <property type="match status" value="1"/>
</dbReference>
<gene>
    <name evidence="2" type="ORF">HDF14_001718</name>
</gene>
<keyword evidence="3" id="KW-1185">Reference proteome</keyword>
<dbReference type="AlphaFoldDB" id="A0A9X0QCX9"/>
<dbReference type="EMBL" id="JACHEB010000003">
    <property type="protein sequence ID" value="MBB5328112.1"/>
    <property type="molecule type" value="Genomic_DNA"/>
</dbReference>
<dbReference type="GO" id="GO:0008235">
    <property type="term" value="F:metalloexopeptidase activity"/>
    <property type="evidence" value="ECO:0007669"/>
    <property type="project" value="InterPro"/>
</dbReference>
<reference evidence="2 3" key="1">
    <citation type="submission" date="2020-08" db="EMBL/GenBank/DDBJ databases">
        <title>Genomic Encyclopedia of Type Strains, Phase IV (KMG-V): Genome sequencing to study the core and pangenomes of soil and plant-associated prokaryotes.</title>
        <authorList>
            <person name="Whitman W."/>
        </authorList>
    </citation>
    <scope>NUCLEOTIDE SEQUENCE [LARGE SCALE GENOMIC DNA]</scope>
    <source>
        <strain evidence="2 3">X5P2</strain>
    </source>
</reference>
<dbReference type="SUPFAM" id="SSF53187">
    <property type="entry name" value="Zn-dependent exopeptidases"/>
    <property type="match status" value="1"/>
</dbReference>
<proteinExistence type="predicted"/>
<sequence length="167" mass="18429">MKLIHPRWKIALAAIFAICLLCHRLPAQRISVPVDTIKQRLSFYKGNDTKRETALKQLFLESGCSPANLTEQTVPSRKQPNLICLLPGATPATIIVGAHFDHADEGDGVIDNWSGASLLPSLFQILAAAPRQHTFLFIGFTGEENGLLGSDFYVKQLSPEQLTTYKQ</sequence>
<protein>
    <recommendedName>
        <fullName evidence="1">Peptidase M28 domain-containing protein</fullName>
    </recommendedName>
</protein>
<dbReference type="InterPro" id="IPR045175">
    <property type="entry name" value="M28_fam"/>
</dbReference>
<dbReference type="PANTHER" id="PTHR12147:SF26">
    <property type="entry name" value="PEPTIDASE M28 DOMAIN-CONTAINING PROTEIN"/>
    <property type="match status" value="1"/>
</dbReference>
<evidence type="ECO:0000259" key="1">
    <source>
        <dbReference type="Pfam" id="PF04389"/>
    </source>
</evidence>
<dbReference type="PANTHER" id="PTHR12147">
    <property type="entry name" value="METALLOPEPTIDASE M28 FAMILY MEMBER"/>
    <property type="match status" value="1"/>
</dbReference>